<reference evidence="1 2" key="1">
    <citation type="journal article" date="2024" name="Ann. Entomol. Soc. Am.">
        <title>Genomic analyses of the southern and eastern yellowjacket wasps (Hymenoptera: Vespidae) reveal evolutionary signatures of social life.</title>
        <authorList>
            <person name="Catto M.A."/>
            <person name="Caine P.B."/>
            <person name="Orr S.E."/>
            <person name="Hunt B.G."/>
            <person name="Goodisman M.A.D."/>
        </authorList>
    </citation>
    <scope>NUCLEOTIDE SEQUENCE [LARGE SCALE GENOMIC DNA]</scope>
    <source>
        <strain evidence="1">232</strain>
        <tissue evidence="1">Head and thorax</tissue>
    </source>
</reference>
<keyword evidence="2" id="KW-1185">Reference proteome</keyword>
<dbReference type="EMBL" id="JAYRBN010000031">
    <property type="protein sequence ID" value="KAL2748512.1"/>
    <property type="molecule type" value="Genomic_DNA"/>
</dbReference>
<evidence type="ECO:0000313" key="2">
    <source>
        <dbReference type="Proteomes" id="UP001607303"/>
    </source>
</evidence>
<protein>
    <submittedName>
        <fullName evidence="1">Uncharacterized protein</fullName>
    </submittedName>
</protein>
<organism evidence="1 2">
    <name type="scientific">Vespula maculifrons</name>
    <name type="common">Eastern yellow jacket</name>
    <name type="synonym">Wasp</name>
    <dbReference type="NCBI Taxonomy" id="7453"/>
    <lineage>
        <taxon>Eukaryota</taxon>
        <taxon>Metazoa</taxon>
        <taxon>Ecdysozoa</taxon>
        <taxon>Arthropoda</taxon>
        <taxon>Hexapoda</taxon>
        <taxon>Insecta</taxon>
        <taxon>Pterygota</taxon>
        <taxon>Neoptera</taxon>
        <taxon>Endopterygota</taxon>
        <taxon>Hymenoptera</taxon>
        <taxon>Apocrita</taxon>
        <taxon>Aculeata</taxon>
        <taxon>Vespoidea</taxon>
        <taxon>Vespidae</taxon>
        <taxon>Vespinae</taxon>
        <taxon>Vespula</taxon>
    </lineage>
</organism>
<gene>
    <name evidence="1" type="ORF">V1477_003155</name>
</gene>
<proteinExistence type="predicted"/>
<sequence>MQRSLAYSLHETTRFLKMFVLLAFQDMKVFRACDKEYDPNRIHFRLRSLKPRRSASTIKQASRVRIVGPRPGQISGWGPLLSIISKVGNKVYSLLCGLVCFSSVYKRSIFSNTR</sequence>
<accession>A0ABD2CTR3</accession>
<name>A0ABD2CTR3_VESMC</name>
<evidence type="ECO:0000313" key="1">
    <source>
        <dbReference type="EMBL" id="KAL2748512.1"/>
    </source>
</evidence>
<comment type="caution">
    <text evidence="1">The sequence shown here is derived from an EMBL/GenBank/DDBJ whole genome shotgun (WGS) entry which is preliminary data.</text>
</comment>
<dbReference type="Proteomes" id="UP001607303">
    <property type="component" value="Unassembled WGS sequence"/>
</dbReference>
<dbReference type="AlphaFoldDB" id="A0ABD2CTR3"/>